<evidence type="ECO:0000313" key="8">
    <source>
        <dbReference type="Proteomes" id="UP000076874"/>
    </source>
</evidence>
<dbReference type="SMART" id="SM00066">
    <property type="entry name" value="GAL4"/>
    <property type="match status" value="1"/>
</dbReference>
<dbReference type="CDD" id="cd00067">
    <property type="entry name" value="GAL4"/>
    <property type="match status" value="1"/>
</dbReference>
<feature type="compositionally biased region" description="Basic and acidic residues" evidence="5">
    <location>
        <begin position="204"/>
        <end position="218"/>
    </location>
</feature>
<reference evidence="7 8" key="1">
    <citation type="journal article" date="2016" name="Genome Biol. Evol.">
        <title>Divergent and convergent evolution of fungal pathogenicity.</title>
        <authorList>
            <person name="Shang Y."/>
            <person name="Xiao G."/>
            <person name="Zheng P."/>
            <person name="Cen K."/>
            <person name="Zhan S."/>
            <person name="Wang C."/>
        </authorList>
    </citation>
    <scope>NUCLEOTIDE SEQUENCE [LARGE SCALE GENOMIC DNA]</scope>
    <source>
        <strain evidence="7 8">RCEF 264</strain>
    </source>
</reference>
<dbReference type="InterPro" id="IPR051127">
    <property type="entry name" value="Fungal_SecMet_Regulators"/>
</dbReference>
<dbReference type="InterPro" id="IPR001138">
    <property type="entry name" value="Zn2Cys6_DnaBD"/>
</dbReference>
<dbReference type="Proteomes" id="UP000076874">
    <property type="component" value="Unassembled WGS sequence"/>
</dbReference>
<evidence type="ECO:0000256" key="4">
    <source>
        <dbReference type="ARBA" id="ARBA00023242"/>
    </source>
</evidence>
<evidence type="ECO:0000313" key="7">
    <source>
        <dbReference type="EMBL" id="OAA64322.1"/>
    </source>
</evidence>
<dbReference type="SMART" id="SM00906">
    <property type="entry name" value="Fungal_trans"/>
    <property type="match status" value="1"/>
</dbReference>
<keyword evidence="7" id="KW-0238">DNA-binding</keyword>
<keyword evidence="3" id="KW-0804">Transcription</keyword>
<dbReference type="Gene3D" id="4.10.240.10">
    <property type="entry name" value="Zn(2)-C6 fungal-type DNA-binding domain"/>
    <property type="match status" value="1"/>
</dbReference>
<dbReference type="GO" id="GO:0000978">
    <property type="term" value="F:RNA polymerase II cis-regulatory region sequence-specific DNA binding"/>
    <property type="evidence" value="ECO:0007669"/>
    <property type="project" value="TreeGrafter"/>
</dbReference>
<feature type="compositionally biased region" description="Basic and acidic residues" evidence="5">
    <location>
        <begin position="104"/>
        <end position="115"/>
    </location>
</feature>
<keyword evidence="8" id="KW-1185">Reference proteome</keyword>
<gene>
    <name evidence="7" type="ORF">SPI_02969</name>
</gene>
<dbReference type="EMBL" id="AZHD01000004">
    <property type="protein sequence ID" value="OAA64322.1"/>
    <property type="molecule type" value="Genomic_DNA"/>
</dbReference>
<evidence type="ECO:0000256" key="3">
    <source>
        <dbReference type="ARBA" id="ARBA00023163"/>
    </source>
</evidence>
<comment type="caution">
    <text evidence="7">The sequence shown here is derived from an EMBL/GenBank/DDBJ whole genome shotgun (WGS) entry which is preliminary data.</text>
</comment>
<dbReference type="InterPro" id="IPR036864">
    <property type="entry name" value="Zn2-C6_fun-type_DNA-bd_sf"/>
</dbReference>
<feature type="domain" description="Zn(2)-C6 fungal-type" evidence="6">
    <location>
        <begin position="11"/>
        <end position="40"/>
    </location>
</feature>
<dbReference type="GO" id="GO:0008270">
    <property type="term" value="F:zinc ion binding"/>
    <property type="evidence" value="ECO:0007669"/>
    <property type="project" value="InterPro"/>
</dbReference>
<dbReference type="SUPFAM" id="SSF57701">
    <property type="entry name" value="Zn2/Cys6 DNA-binding domain"/>
    <property type="match status" value="1"/>
</dbReference>
<dbReference type="PANTHER" id="PTHR47424">
    <property type="entry name" value="REGULATORY PROTEIN GAL4"/>
    <property type="match status" value="1"/>
</dbReference>
<evidence type="ECO:0000256" key="1">
    <source>
        <dbReference type="ARBA" id="ARBA00022723"/>
    </source>
</evidence>
<dbReference type="CDD" id="cd12148">
    <property type="entry name" value="fungal_TF_MHR"/>
    <property type="match status" value="1"/>
</dbReference>
<dbReference type="GO" id="GO:0000981">
    <property type="term" value="F:DNA-binding transcription factor activity, RNA polymerase II-specific"/>
    <property type="evidence" value="ECO:0007669"/>
    <property type="project" value="InterPro"/>
</dbReference>
<dbReference type="AlphaFoldDB" id="A0A162J697"/>
<dbReference type="OrthoDB" id="2123952at2759"/>
<dbReference type="Pfam" id="PF00172">
    <property type="entry name" value="Zn_clus"/>
    <property type="match status" value="1"/>
</dbReference>
<feature type="compositionally biased region" description="Low complexity" evidence="5">
    <location>
        <begin position="54"/>
        <end position="77"/>
    </location>
</feature>
<dbReference type="Pfam" id="PF04082">
    <property type="entry name" value="Fungal_trans"/>
    <property type="match status" value="1"/>
</dbReference>
<dbReference type="PANTHER" id="PTHR47424:SF15">
    <property type="entry name" value="ZN(II)2CYS6 TRANSCRIPTION FACTOR (EUROFUNG)"/>
    <property type="match status" value="1"/>
</dbReference>
<dbReference type="InterPro" id="IPR007219">
    <property type="entry name" value="XnlR_reg_dom"/>
</dbReference>
<feature type="compositionally biased region" description="Low complexity" evidence="5">
    <location>
        <begin position="116"/>
        <end position="131"/>
    </location>
</feature>
<dbReference type="PROSITE" id="PS00463">
    <property type="entry name" value="ZN2_CY6_FUNGAL_1"/>
    <property type="match status" value="1"/>
</dbReference>
<feature type="compositionally biased region" description="Basic residues" evidence="5">
    <location>
        <begin position="79"/>
        <end position="88"/>
    </location>
</feature>
<dbReference type="GO" id="GO:0005634">
    <property type="term" value="C:nucleus"/>
    <property type="evidence" value="ECO:0007669"/>
    <property type="project" value="TreeGrafter"/>
</dbReference>
<dbReference type="GO" id="GO:0006351">
    <property type="term" value="P:DNA-templated transcription"/>
    <property type="evidence" value="ECO:0007669"/>
    <property type="project" value="InterPro"/>
</dbReference>
<feature type="region of interest" description="Disordered" evidence="5">
    <location>
        <begin position="49"/>
        <end position="143"/>
    </location>
</feature>
<dbReference type="GO" id="GO:0000435">
    <property type="term" value="P:positive regulation of transcription from RNA polymerase II promoter by galactose"/>
    <property type="evidence" value="ECO:0007669"/>
    <property type="project" value="TreeGrafter"/>
</dbReference>
<proteinExistence type="predicted"/>
<evidence type="ECO:0000259" key="6">
    <source>
        <dbReference type="PROSITE" id="PS50048"/>
    </source>
</evidence>
<keyword evidence="4" id="KW-0539">Nucleus</keyword>
<keyword evidence="2" id="KW-0805">Transcription regulation</keyword>
<accession>A0A162J697</accession>
<feature type="region of interest" description="Disordered" evidence="5">
    <location>
        <begin position="188"/>
        <end position="218"/>
    </location>
</feature>
<name>A0A162J697_9HYPO</name>
<organism evidence="7 8">
    <name type="scientific">Niveomyces insectorum RCEF 264</name>
    <dbReference type="NCBI Taxonomy" id="1081102"/>
    <lineage>
        <taxon>Eukaryota</taxon>
        <taxon>Fungi</taxon>
        <taxon>Dikarya</taxon>
        <taxon>Ascomycota</taxon>
        <taxon>Pezizomycotina</taxon>
        <taxon>Sordariomycetes</taxon>
        <taxon>Hypocreomycetidae</taxon>
        <taxon>Hypocreales</taxon>
        <taxon>Cordycipitaceae</taxon>
        <taxon>Niveomyces</taxon>
    </lineage>
</organism>
<protein>
    <submittedName>
        <fullName evidence="7">Zn(2)-C6 fungal-type DNA-binding domain protein</fullName>
    </submittedName>
</protein>
<dbReference type="PROSITE" id="PS50048">
    <property type="entry name" value="ZN2_CY6_FUNGAL_2"/>
    <property type="match status" value="1"/>
</dbReference>
<evidence type="ECO:0000256" key="2">
    <source>
        <dbReference type="ARBA" id="ARBA00023015"/>
    </source>
</evidence>
<evidence type="ECO:0000256" key="5">
    <source>
        <dbReference type="SAM" id="MobiDB-lite"/>
    </source>
</evidence>
<sequence length="802" mass="86066">MDPSKWRIAKACQECRLRKIRCNGADPCQRCEIRNLTCVYRTKARNRVRKSADGPVGASAGPSGTAGAAGTAAVAPPRSTHHLQHRPRGVSSLSPAARRTHVRHQSDDSGDDHDANNGNNGNNGDNGKDSSAPAAGRGSRYQNGVRNHGVAATHRASPSVSLQLYYGPSSGFSLLNSIYHHIEGTRPTAAPVATDGEGDADGDGDGHSHGDGDVDGCTKEVQEFGPGLDLFNHRRVYFGDLVDVGGGGGGGGGGEDGHSATFLLFFDRALAERLLERYLATYWLLLPIWSPAAFRARLAGVYHNPAAVLTTTDPDSLIVLLALALGASLLDEELAAQYLYREVVKWVAALDDMVNIQTRARPNRAFLSAGSAVRRAVAAGLHKGVMGASHSKDDIQQARITIWSLYFWETWLCFSLGRPSSFPDADLDVPMPTGEKTLQALISLARIMDKTTTRIYRQHYDSLLPIWNVANEIRRELRRFAEKQIADCSEGPVGDPHGCALSVGQSIVSTLYHHTLMLAFRPFLVLRSKLPYDRPPGDGEPGSIKAPPAWLNTACEYCLDAARTSIVSMASAIETNELSRSVRYYGFFILGAAHVLAFQLLQDKSTSPTILPWLQLAIRALQRLVSQRDVVSDTLVVDPAGNLERIIRSVYPDFRRTRVETDPSPGGAVTATATGTAAAATAAATGTETDTAASEAPTIPPVVPSVPPLSNQSAPYFAASSANNTSTASDSTALPFLNFSYVPFAFATDGSSSMQSPATSMQPDAQNDLTAADLGLDFDFSTMNMEAFLSVNPDFPMDFSTY</sequence>
<keyword evidence="1" id="KW-0479">Metal-binding</keyword>